<dbReference type="PROSITE" id="PS00737">
    <property type="entry name" value="THIOLASE_2"/>
    <property type="match status" value="1"/>
</dbReference>
<feature type="domain" description="Thiolase N-terminal" evidence="6">
    <location>
        <begin position="30"/>
        <end position="279"/>
    </location>
</feature>
<comment type="similarity">
    <text evidence="1 4">Belongs to the thiolase-like superfamily. Thiolase family.</text>
</comment>
<dbReference type="GO" id="GO:0003988">
    <property type="term" value="F:acetyl-CoA C-acyltransferase activity"/>
    <property type="evidence" value="ECO:0007669"/>
    <property type="project" value="TreeGrafter"/>
</dbReference>
<dbReference type="EMBL" id="SIXH01000099">
    <property type="protein sequence ID" value="TBO59073.1"/>
    <property type="molecule type" value="Genomic_DNA"/>
</dbReference>
<dbReference type="GO" id="GO:0010124">
    <property type="term" value="P:phenylacetate catabolic process"/>
    <property type="evidence" value="ECO:0007669"/>
    <property type="project" value="TreeGrafter"/>
</dbReference>
<evidence type="ECO:0000259" key="6">
    <source>
        <dbReference type="Pfam" id="PF00108"/>
    </source>
</evidence>
<evidence type="ECO:0000313" key="8">
    <source>
        <dbReference type="EMBL" id="TBO59073.1"/>
    </source>
</evidence>
<evidence type="ECO:0000313" key="9">
    <source>
        <dbReference type="Proteomes" id="UP000292452"/>
    </source>
</evidence>
<keyword evidence="3 4" id="KW-0012">Acyltransferase</keyword>
<dbReference type="InterPro" id="IPR020617">
    <property type="entry name" value="Thiolase_C"/>
</dbReference>
<accession>A0A4Q9HV73</accession>
<feature type="compositionally biased region" description="Polar residues" evidence="5">
    <location>
        <begin position="1"/>
        <end position="10"/>
    </location>
</feature>
<keyword evidence="9" id="KW-1185">Reference proteome</keyword>
<proteinExistence type="inferred from homology"/>
<comment type="caution">
    <text evidence="8">The sequence shown here is derived from an EMBL/GenBank/DDBJ whole genome shotgun (WGS) entry which is preliminary data.</text>
</comment>
<feature type="region of interest" description="Disordered" evidence="5">
    <location>
        <begin position="1"/>
        <end position="28"/>
    </location>
</feature>
<dbReference type="InterPro" id="IPR016039">
    <property type="entry name" value="Thiolase-like"/>
</dbReference>
<dbReference type="CDD" id="cd00751">
    <property type="entry name" value="thiolase"/>
    <property type="match status" value="1"/>
</dbReference>
<evidence type="ECO:0000256" key="5">
    <source>
        <dbReference type="SAM" id="MobiDB-lite"/>
    </source>
</evidence>
<dbReference type="InterPro" id="IPR002155">
    <property type="entry name" value="Thiolase"/>
</dbReference>
<gene>
    <name evidence="8" type="ORF">EYS09_14000</name>
</gene>
<dbReference type="Proteomes" id="UP000292452">
    <property type="component" value="Unassembled WGS sequence"/>
</dbReference>
<dbReference type="InterPro" id="IPR050215">
    <property type="entry name" value="Thiolase-like_sf_Thiolase"/>
</dbReference>
<keyword evidence="2 4" id="KW-0808">Transferase</keyword>
<evidence type="ECO:0000256" key="2">
    <source>
        <dbReference type="ARBA" id="ARBA00022679"/>
    </source>
</evidence>
<dbReference type="InterPro" id="IPR020613">
    <property type="entry name" value="Thiolase_CS"/>
</dbReference>
<sequence>MTTHGSSRSRTGPVAETAGPGELPDDRQPVVVAARRTPIGRAAGSLAGVEAYQLVAAVIRDVLADSRAEPARVCDVIVGNAAGGGGNLARLAALEAGLPAEVPGVTVDRQCGSGLEAIVLACRLVAAGAGEVYLAGGGESVSTAPWRVRQPARPGALPEFYARARFAPESVGDPDMGVAAENVARHYGITRRRQDAFALRSHRRAVDARENGRFTAEITPMRTGRGTVTADECPRPDTSPAALAALRPLFAAPGEGTVTAGNSCPLNDGAAMVLITSRSVARALGHRRVLGFVDASSAGVDPNLLGTGPIASTRRLLARRPDLAAGVPGGAGPGGPVPATVERIEFNEAFASQVLASLDALGIADERVNLDGGALALGHPFGASGAILVTRLFSQLVRAPAADTPLGARGLAMLGIAGGLGITALFSAQGTG</sequence>
<feature type="domain" description="Thiolase C-terminal" evidence="7">
    <location>
        <begin position="293"/>
        <end position="426"/>
    </location>
</feature>
<dbReference type="Pfam" id="PF02803">
    <property type="entry name" value="Thiolase_C"/>
    <property type="match status" value="1"/>
</dbReference>
<evidence type="ECO:0000256" key="3">
    <source>
        <dbReference type="ARBA" id="ARBA00023315"/>
    </source>
</evidence>
<evidence type="ECO:0000256" key="4">
    <source>
        <dbReference type="RuleBase" id="RU003557"/>
    </source>
</evidence>
<evidence type="ECO:0000256" key="1">
    <source>
        <dbReference type="ARBA" id="ARBA00010982"/>
    </source>
</evidence>
<dbReference type="GO" id="GO:0005737">
    <property type="term" value="C:cytoplasm"/>
    <property type="evidence" value="ECO:0007669"/>
    <property type="project" value="UniProtKB-ARBA"/>
</dbReference>
<organism evidence="8 9">
    <name type="scientific">Streptomyces kasugaensis</name>
    <dbReference type="NCBI Taxonomy" id="1946"/>
    <lineage>
        <taxon>Bacteria</taxon>
        <taxon>Bacillati</taxon>
        <taxon>Actinomycetota</taxon>
        <taxon>Actinomycetes</taxon>
        <taxon>Kitasatosporales</taxon>
        <taxon>Streptomycetaceae</taxon>
        <taxon>Streptomyces</taxon>
    </lineage>
</organism>
<dbReference type="PANTHER" id="PTHR43853:SF3">
    <property type="entry name" value="ACETYL-COA C-ACETYLTRANSFERASE YHFS-RELATED"/>
    <property type="match status" value="1"/>
</dbReference>
<name>A0A4Q9HV73_STRKA</name>
<reference evidence="8 9" key="1">
    <citation type="submission" date="2019-02" db="EMBL/GenBank/DDBJ databases">
        <title>Draft Genome Sequence of Streptomyces sp. AM-2504, identified by 16S rRNA comparative analysis as a Streptomyces Kasugaensis strain.</title>
        <authorList>
            <person name="Napolioni V."/>
            <person name="Giuliodori A.M."/>
            <person name="Spurio R."/>
            <person name="Fabbretti A."/>
        </authorList>
    </citation>
    <scope>NUCLEOTIDE SEQUENCE [LARGE SCALE GENOMIC DNA]</scope>
    <source>
        <strain evidence="8 9">AM-2504</strain>
    </source>
</reference>
<dbReference type="AlphaFoldDB" id="A0A4Q9HV73"/>
<evidence type="ECO:0000259" key="7">
    <source>
        <dbReference type="Pfam" id="PF02803"/>
    </source>
</evidence>
<dbReference type="GO" id="GO:0006635">
    <property type="term" value="P:fatty acid beta-oxidation"/>
    <property type="evidence" value="ECO:0007669"/>
    <property type="project" value="TreeGrafter"/>
</dbReference>
<dbReference type="PIRSF" id="PIRSF000429">
    <property type="entry name" value="Ac-CoA_Ac_transf"/>
    <property type="match status" value="1"/>
</dbReference>
<protein>
    <submittedName>
        <fullName evidence="8">Thiolase family protein</fullName>
    </submittedName>
</protein>
<dbReference type="NCBIfam" id="TIGR01930">
    <property type="entry name" value="AcCoA-C-Actrans"/>
    <property type="match status" value="1"/>
</dbReference>
<dbReference type="PANTHER" id="PTHR43853">
    <property type="entry name" value="3-KETOACYL-COA THIOLASE, PEROXISOMAL"/>
    <property type="match status" value="1"/>
</dbReference>
<dbReference type="Pfam" id="PF00108">
    <property type="entry name" value="Thiolase_N"/>
    <property type="match status" value="1"/>
</dbReference>
<dbReference type="InterPro" id="IPR020616">
    <property type="entry name" value="Thiolase_N"/>
</dbReference>
<dbReference type="Gene3D" id="3.40.47.10">
    <property type="match status" value="1"/>
</dbReference>
<dbReference type="SUPFAM" id="SSF53901">
    <property type="entry name" value="Thiolase-like"/>
    <property type="match status" value="2"/>
</dbReference>